<feature type="transmembrane region" description="Helical" evidence="1">
    <location>
        <begin position="46"/>
        <end position="68"/>
    </location>
</feature>
<evidence type="ECO:0000256" key="1">
    <source>
        <dbReference type="SAM" id="Phobius"/>
    </source>
</evidence>
<dbReference type="AlphaFoldDB" id="A0A9X5INH1"/>
<dbReference type="RefSeq" id="WP_168446210.1">
    <property type="nucleotide sequence ID" value="NZ_JAAXOW010000001.1"/>
</dbReference>
<feature type="transmembrane region" description="Helical" evidence="1">
    <location>
        <begin position="80"/>
        <end position="110"/>
    </location>
</feature>
<dbReference type="EMBL" id="JAAXOW010000001">
    <property type="protein sequence ID" value="NKX92132.1"/>
    <property type="molecule type" value="Genomic_DNA"/>
</dbReference>
<feature type="transmembrane region" description="Helical" evidence="1">
    <location>
        <begin position="130"/>
        <end position="159"/>
    </location>
</feature>
<gene>
    <name evidence="2" type="ORF">HF995_02400</name>
</gene>
<evidence type="ECO:0000313" key="2">
    <source>
        <dbReference type="EMBL" id="NKX92132.1"/>
    </source>
</evidence>
<sequence>MDAWGEVLVGLVVLLGLVGVVVQVLPGSLIVLGAVVVWAILTGGWVAWTAFAVGVAAVALAAVGKYVLAGKHLRKADVPGSTLVWGAVVGIVGFFVVPVVGLLLGFPLGVFLAELARRKDAQAAWAATRVALHATGITILVELAGALVAAGAWVVGVLLT</sequence>
<keyword evidence="3" id="KW-1185">Reference proteome</keyword>
<keyword evidence="1" id="KW-1133">Transmembrane helix</keyword>
<evidence type="ECO:0000313" key="3">
    <source>
        <dbReference type="Proteomes" id="UP000774283"/>
    </source>
</evidence>
<feature type="transmembrane region" description="Helical" evidence="1">
    <location>
        <begin position="7"/>
        <end position="40"/>
    </location>
</feature>
<name>A0A9X5INH1_9MICO</name>
<dbReference type="Proteomes" id="UP000774283">
    <property type="component" value="Unassembled WGS sequence"/>
</dbReference>
<reference evidence="2 3" key="1">
    <citation type="submission" date="2020-04" db="EMBL/GenBank/DDBJ databases">
        <title>MicrobeNet Type strains.</title>
        <authorList>
            <person name="Nicholson A.C."/>
        </authorList>
    </citation>
    <scope>NUCLEOTIDE SEQUENCE [LARGE SCALE GENOMIC DNA]</scope>
    <source>
        <strain evidence="2 3">ATCC BAA-789</strain>
    </source>
</reference>
<proteinExistence type="predicted"/>
<keyword evidence="1" id="KW-0472">Membrane</keyword>
<accession>A0A9X5INH1</accession>
<protein>
    <submittedName>
        <fullName evidence="2">DUF456 domain-containing protein</fullName>
    </submittedName>
</protein>
<organism evidence="2 3">
    <name type="scientific">Sanguibacter hominis ATCC BAA-789</name>
    <dbReference type="NCBI Taxonomy" id="1312740"/>
    <lineage>
        <taxon>Bacteria</taxon>
        <taxon>Bacillati</taxon>
        <taxon>Actinomycetota</taxon>
        <taxon>Actinomycetes</taxon>
        <taxon>Micrococcales</taxon>
        <taxon>Sanguibacteraceae</taxon>
        <taxon>Sanguibacter</taxon>
    </lineage>
</organism>
<comment type="caution">
    <text evidence="2">The sequence shown here is derived from an EMBL/GenBank/DDBJ whole genome shotgun (WGS) entry which is preliminary data.</text>
</comment>
<dbReference type="Pfam" id="PF04306">
    <property type="entry name" value="DUF456"/>
    <property type="match status" value="1"/>
</dbReference>
<dbReference type="InterPro" id="IPR007403">
    <property type="entry name" value="DUF456"/>
</dbReference>
<keyword evidence="1" id="KW-0812">Transmembrane</keyword>